<dbReference type="EMBL" id="CP113432">
    <property type="protein sequence ID" value="WAI49027.1"/>
    <property type="molecule type" value="Genomic_DNA"/>
</dbReference>
<gene>
    <name evidence="2" type="ORF">OU419_25305</name>
</gene>
<dbReference type="RefSeq" id="WP_254472348.1">
    <property type="nucleotide sequence ID" value="NZ_CP113432.1"/>
</dbReference>
<reference evidence="2" key="1">
    <citation type="submission" date="2022-11" db="EMBL/GenBank/DDBJ databases">
        <title>Pseudomonas triclosanedens sp. nov., a triclosan degrader isolated from activated sludge.</title>
        <authorList>
            <person name="Yin Y."/>
            <person name="Lu Z."/>
        </authorList>
    </citation>
    <scope>NUCLEOTIDE SEQUENCE</scope>
    <source>
        <strain evidence="2">ZM23</strain>
    </source>
</reference>
<sequence>MAEYTITISDAEGGVIFGMMGPKLHDSKASKLAFALMEASKALASKLAEMDGEKTAVSCACDECLARRARGEEPQAEVHLSKIKDRTLH</sequence>
<feature type="compositionally biased region" description="Basic and acidic residues" evidence="1">
    <location>
        <begin position="79"/>
        <end position="89"/>
    </location>
</feature>
<dbReference type="Proteomes" id="UP001163624">
    <property type="component" value="Chromosome"/>
</dbReference>
<feature type="region of interest" description="Disordered" evidence="1">
    <location>
        <begin position="70"/>
        <end position="89"/>
    </location>
</feature>
<evidence type="ECO:0000313" key="2">
    <source>
        <dbReference type="EMBL" id="WAI49027.1"/>
    </source>
</evidence>
<name>A0ABY6ZWU1_9PSED</name>
<organism evidence="2 3">
    <name type="scientific">Pseudomonas triclosanedens</name>
    <dbReference type="NCBI Taxonomy" id="2961893"/>
    <lineage>
        <taxon>Bacteria</taxon>
        <taxon>Pseudomonadati</taxon>
        <taxon>Pseudomonadota</taxon>
        <taxon>Gammaproteobacteria</taxon>
        <taxon>Pseudomonadales</taxon>
        <taxon>Pseudomonadaceae</taxon>
        <taxon>Pseudomonas</taxon>
    </lineage>
</organism>
<evidence type="ECO:0000313" key="3">
    <source>
        <dbReference type="Proteomes" id="UP001163624"/>
    </source>
</evidence>
<keyword evidence="3" id="KW-1185">Reference proteome</keyword>
<protein>
    <submittedName>
        <fullName evidence="2">Uncharacterized protein</fullName>
    </submittedName>
</protein>
<evidence type="ECO:0000256" key="1">
    <source>
        <dbReference type="SAM" id="MobiDB-lite"/>
    </source>
</evidence>
<proteinExistence type="predicted"/>
<accession>A0ABY6ZWU1</accession>